<dbReference type="Pfam" id="PF13519">
    <property type="entry name" value="VWA_2"/>
    <property type="match status" value="1"/>
</dbReference>
<name>A0A934SFW3_9BACT</name>
<dbReference type="Pfam" id="PF12034">
    <property type="entry name" value="YfbK_C"/>
    <property type="match status" value="1"/>
</dbReference>
<accession>A0A934SFW3</accession>
<dbReference type="Gene3D" id="3.40.50.410">
    <property type="entry name" value="von Willebrand factor, type A domain"/>
    <property type="match status" value="1"/>
</dbReference>
<dbReference type="Gene3D" id="1.25.40.10">
    <property type="entry name" value="Tetratricopeptide repeat domain"/>
    <property type="match status" value="1"/>
</dbReference>
<evidence type="ECO:0000313" key="4">
    <source>
        <dbReference type="EMBL" id="MBK1884433.1"/>
    </source>
</evidence>
<dbReference type="PANTHER" id="PTHR10579">
    <property type="entry name" value="CALCIUM-ACTIVATED CHLORIDE CHANNEL REGULATOR"/>
    <property type="match status" value="1"/>
</dbReference>
<dbReference type="Proteomes" id="UP000603141">
    <property type="component" value="Unassembled WGS sequence"/>
</dbReference>
<sequence>MKDDHSKNPEPSANAVEARIVAWVMGEASAFEVEELMRVCAENPALEDFRLEIFKIHQLLEAERGSQSDWKLPPSKRNAIECLLDKTSVPESRYIRRSWRRSLVGIAACLSLTVIILKYGRDPADPYGEGMGSHLEENSAHLQTHDLVAESTPGLNPAIAPRARDGMIPEQIAGGESGANFKDGDVRRNKNERMDSRYAEGPKVAETRSLSEQSPTAEMRQGIMDAESNGRAATSLGDVGLSAKRESSDYDSIANIVTGGLRSGDSAIPQSQIDDLLKKQNTLENKDITAGSLGGRGGADLFSDGFSDKASDADDEIGANPDLRFKAEDRSDADKIRNNLYLAEGDFNLGKYDAAKSAYEDVLRIDPYNAAARRGMEKVDATKTDYYRAAYDQTRSELLMQADRAWESSVPQAPTDLLKKPVDGGQTISTGITSVEDQPYSTFSLAVSDVSFQLAKSALEVGSSPDPSQIAVEQFYNAVDYGDAAATNADGVAGVVEQSADPVTPGWNLVRIGIRTAAVGRANGQPLRLTLLIDQSGSMVRDDRRETLEQAMASLSKLLTPEDRVTIIGFSRTPTLLAENLRGNDPKLSAIATDRTTGEGTNLEQAMRLAGEIATRNYVDGSQNRIVLFTDGAANLGDADPAKLAEQVTELRMKGVSLDVAGIGSNGLNDLLLGEMSRSGNGRYYIAGEQLGQQLAGAFHPAAEDVKVQVHFNPKRVSRYRLVGFEKNRLKEQDFRNDSVDAAEMAADESGIALYQVELITNGEGDLGDVGVRFRSASTKEIVVRSWTMDYNPAVPSFDHASRSIQLAGLAMMAGEKLKAGASSDAIDFKKFANPIAAVKQYYAESSKAQDMLRVIEKLNH</sequence>
<feature type="repeat" description="TPR" evidence="1">
    <location>
        <begin position="336"/>
        <end position="369"/>
    </location>
</feature>
<keyword evidence="1" id="KW-0802">TPR repeat</keyword>
<evidence type="ECO:0000313" key="5">
    <source>
        <dbReference type="Proteomes" id="UP000603141"/>
    </source>
</evidence>
<evidence type="ECO:0000256" key="1">
    <source>
        <dbReference type="PROSITE-ProRule" id="PRU00339"/>
    </source>
</evidence>
<dbReference type="InterPro" id="IPR036465">
    <property type="entry name" value="vWFA_dom_sf"/>
</dbReference>
<evidence type="ECO:0000259" key="3">
    <source>
        <dbReference type="PROSITE" id="PS50234"/>
    </source>
</evidence>
<dbReference type="SMART" id="SM00327">
    <property type="entry name" value="VWA"/>
    <property type="match status" value="1"/>
</dbReference>
<feature type="region of interest" description="Disordered" evidence="2">
    <location>
        <begin position="172"/>
        <end position="219"/>
    </location>
</feature>
<dbReference type="SUPFAM" id="SSF48452">
    <property type="entry name" value="TPR-like"/>
    <property type="match status" value="1"/>
</dbReference>
<dbReference type="Pfam" id="PF12450">
    <property type="entry name" value="vWF_A"/>
    <property type="match status" value="1"/>
</dbReference>
<dbReference type="PANTHER" id="PTHR10579:SF43">
    <property type="entry name" value="ZINC FINGER (C3HC4-TYPE RING FINGER) FAMILY PROTEIN"/>
    <property type="match status" value="1"/>
</dbReference>
<comment type="caution">
    <text evidence="4">The sequence shown here is derived from an EMBL/GenBank/DDBJ whole genome shotgun (WGS) entry which is preliminary data.</text>
</comment>
<dbReference type="InterPro" id="IPR002035">
    <property type="entry name" value="VWF_A"/>
</dbReference>
<dbReference type="SUPFAM" id="SSF53300">
    <property type="entry name" value="vWA-like"/>
    <property type="match status" value="1"/>
</dbReference>
<dbReference type="PROSITE" id="PS50005">
    <property type="entry name" value="TPR"/>
    <property type="match status" value="1"/>
</dbReference>
<dbReference type="InterPro" id="IPR011990">
    <property type="entry name" value="TPR-like_helical_dom_sf"/>
</dbReference>
<dbReference type="EMBL" id="JAENIJ010000049">
    <property type="protein sequence ID" value="MBK1884433.1"/>
    <property type="molecule type" value="Genomic_DNA"/>
</dbReference>
<proteinExistence type="predicted"/>
<gene>
    <name evidence="4" type="ORF">JIN85_18600</name>
</gene>
<evidence type="ECO:0000256" key="2">
    <source>
        <dbReference type="SAM" id="MobiDB-lite"/>
    </source>
</evidence>
<dbReference type="PROSITE" id="PS50234">
    <property type="entry name" value="VWFA"/>
    <property type="match status" value="1"/>
</dbReference>
<organism evidence="4 5">
    <name type="scientific">Luteolibacter pohnpeiensis</name>
    <dbReference type="NCBI Taxonomy" id="454153"/>
    <lineage>
        <taxon>Bacteria</taxon>
        <taxon>Pseudomonadati</taxon>
        <taxon>Verrucomicrobiota</taxon>
        <taxon>Verrucomicrobiia</taxon>
        <taxon>Verrucomicrobiales</taxon>
        <taxon>Verrucomicrobiaceae</taxon>
        <taxon>Luteolibacter</taxon>
    </lineage>
</organism>
<dbReference type="InterPro" id="IPR019734">
    <property type="entry name" value="TPR_rpt"/>
</dbReference>
<dbReference type="InterPro" id="IPR051266">
    <property type="entry name" value="CLCR"/>
</dbReference>
<dbReference type="RefSeq" id="WP_200273615.1">
    <property type="nucleotide sequence ID" value="NZ_JAENIJ010000049.1"/>
</dbReference>
<protein>
    <submittedName>
        <fullName evidence="4">von Willebrand factor type A domain-containing protein</fullName>
    </submittedName>
</protein>
<reference evidence="4" key="1">
    <citation type="submission" date="2021-01" db="EMBL/GenBank/DDBJ databases">
        <title>Modified the classification status of verrucomicrobia.</title>
        <authorList>
            <person name="Feng X."/>
        </authorList>
    </citation>
    <scope>NUCLEOTIDE SEQUENCE</scope>
    <source>
        <strain evidence="4">KCTC 22041</strain>
    </source>
</reference>
<feature type="domain" description="VWFA" evidence="3">
    <location>
        <begin position="528"/>
        <end position="706"/>
    </location>
</feature>
<keyword evidence="5" id="KW-1185">Reference proteome</keyword>
<dbReference type="InterPro" id="IPR021908">
    <property type="entry name" value="YfbK_C"/>
</dbReference>
<feature type="compositionally biased region" description="Basic and acidic residues" evidence="2">
    <location>
        <begin position="182"/>
        <end position="206"/>
    </location>
</feature>
<dbReference type="AlphaFoldDB" id="A0A934SFW3"/>
<dbReference type="InterPro" id="IPR022156">
    <property type="entry name" value="Uncharacterised_YfbK_N"/>
</dbReference>